<dbReference type="GO" id="GO:0051698">
    <property type="term" value="F:saccharopine oxidase activity"/>
    <property type="evidence" value="ECO:0007669"/>
    <property type="project" value="TreeGrafter"/>
</dbReference>
<keyword evidence="6" id="KW-1133">Transmembrane helix</keyword>
<dbReference type="InterPro" id="IPR006076">
    <property type="entry name" value="FAD-dep_OxRdtase"/>
</dbReference>
<evidence type="ECO:0000256" key="6">
    <source>
        <dbReference type="SAM" id="Phobius"/>
    </source>
</evidence>
<reference evidence="8" key="1">
    <citation type="journal article" date="2020" name="Stud. Mycol.">
        <title>101 Dothideomycetes genomes: a test case for predicting lifestyles and emergence of pathogens.</title>
        <authorList>
            <person name="Haridas S."/>
            <person name="Albert R."/>
            <person name="Binder M."/>
            <person name="Bloem J."/>
            <person name="Labutti K."/>
            <person name="Salamov A."/>
            <person name="Andreopoulos B."/>
            <person name="Baker S."/>
            <person name="Barry K."/>
            <person name="Bills G."/>
            <person name="Bluhm B."/>
            <person name="Cannon C."/>
            <person name="Castanera R."/>
            <person name="Culley D."/>
            <person name="Daum C."/>
            <person name="Ezra D."/>
            <person name="Gonzalez J."/>
            <person name="Henrissat B."/>
            <person name="Kuo A."/>
            <person name="Liang C."/>
            <person name="Lipzen A."/>
            <person name="Lutzoni F."/>
            <person name="Magnuson J."/>
            <person name="Mondo S."/>
            <person name="Nolan M."/>
            <person name="Ohm R."/>
            <person name="Pangilinan J."/>
            <person name="Park H.-J."/>
            <person name="Ramirez L."/>
            <person name="Alfaro M."/>
            <person name="Sun H."/>
            <person name="Tritt A."/>
            <person name="Yoshinaga Y."/>
            <person name="Zwiers L.-H."/>
            <person name="Turgeon B."/>
            <person name="Goodwin S."/>
            <person name="Spatafora J."/>
            <person name="Crous P."/>
            <person name="Grigoriev I."/>
        </authorList>
    </citation>
    <scope>NUCLEOTIDE SEQUENCE</scope>
    <source>
        <strain evidence="8">CBS 115976</strain>
    </source>
</reference>
<keyword evidence="4" id="KW-0274">FAD</keyword>
<dbReference type="GO" id="GO:0050660">
    <property type="term" value="F:flavin adenine dinucleotide binding"/>
    <property type="evidence" value="ECO:0007669"/>
    <property type="project" value="InterPro"/>
</dbReference>
<dbReference type="InterPro" id="IPR036188">
    <property type="entry name" value="FAD/NAD-bd_sf"/>
</dbReference>
<evidence type="ECO:0000256" key="2">
    <source>
        <dbReference type="ARBA" id="ARBA00010989"/>
    </source>
</evidence>
<evidence type="ECO:0000256" key="4">
    <source>
        <dbReference type="ARBA" id="ARBA00022827"/>
    </source>
</evidence>
<dbReference type="EMBL" id="MU004236">
    <property type="protein sequence ID" value="KAF2668885.1"/>
    <property type="molecule type" value="Genomic_DNA"/>
</dbReference>
<gene>
    <name evidence="8" type="ORF">BT63DRAFT_287907</name>
</gene>
<evidence type="ECO:0000256" key="1">
    <source>
        <dbReference type="ARBA" id="ARBA00001974"/>
    </source>
</evidence>
<organism evidence="8 9">
    <name type="scientific">Microthyrium microscopicum</name>
    <dbReference type="NCBI Taxonomy" id="703497"/>
    <lineage>
        <taxon>Eukaryota</taxon>
        <taxon>Fungi</taxon>
        <taxon>Dikarya</taxon>
        <taxon>Ascomycota</taxon>
        <taxon>Pezizomycotina</taxon>
        <taxon>Dothideomycetes</taxon>
        <taxon>Dothideomycetes incertae sedis</taxon>
        <taxon>Microthyriales</taxon>
        <taxon>Microthyriaceae</taxon>
        <taxon>Microthyrium</taxon>
    </lineage>
</organism>
<name>A0A6A6U9D8_9PEZI</name>
<keyword evidence="9" id="KW-1185">Reference proteome</keyword>
<comment type="cofactor">
    <cofactor evidence="1">
        <name>FAD</name>
        <dbReference type="ChEBI" id="CHEBI:57692"/>
    </cofactor>
</comment>
<accession>A0A6A6U9D8</accession>
<dbReference type="InterPro" id="IPR045170">
    <property type="entry name" value="MTOX"/>
</dbReference>
<evidence type="ECO:0000313" key="8">
    <source>
        <dbReference type="EMBL" id="KAF2668885.1"/>
    </source>
</evidence>
<dbReference type="PANTHER" id="PTHR10961:SF37">
    <property type="entry name" value="FAD DEPENDENT OXIDOREDUCTASE DOMAIN-CONTAINING PROTEIN"/>
    <property type="match status" value="1"/>
</dbReference>
<keyword evidence="3" id="KW-0285">Flavoprotein</keyword>
<comment type="similarity">
    <text evidence="2">Belongs to the MSOX/MTOX family.</text>
</comment>
<dbReference type="OrthoDB" id="2219495at2759"/>
<evidence type="ECO:0000256" key="3">
    <source>
        <dbReference type="ARBA" id="ARBA00022630"/>
    </source>
</evidence>
<sequence length="421" mass="46957">MATDKSSYIIVGAGVFGTSTALHLIRKYPRATISLIDRRPFPSDSAASWDWNKIIRSDYVDLIYAKLGQEALNLWRNDPIFKPFFQEKGVIWVDTSTAGRQMVENYKHFGVDIDYDLLSVEETKKLHGGIFSEADYTGVKEVLLNKNSGWSYAKEALESAAQAATNAGVQYICSAATSLKIDDNGTCKGVRLIDGRSISASQTILCAGAHTARILAETAPERDDLQAGHRLTAAAMPSSLADLNEEDANLFGSAPGYCHENDPKGGCIPLPSERKMKYWNMNVFTNMVTHSSGRRFSTPPDGQDNKQWDVPAGRQKEMLHLHESIFGDKGKNFKMSKYRLCWDALTPDEDFIISRHPRCEGLSIGTGGSFHGYKFFPVLGKYIVQMLDGMLAPELNKKWAWDRDFSKPTSLWLDSRELNSM</sequence>
<dbReference type="Gene3D" id="3.30.9.10">
    <property type="entry name" value="D-Amino Acid Oxidase, subunit A, domain 2"/>
    <property type="match status" value="1"/>
</dbReference>
<feature type="transmembrane region" description="Helical" evidence="6">
    <location>
        <begin position="6"/>
        <end position="25"/>
    </location>
</feature>
<dbReference type="GO" id="GO:0008115">
    <property type="term" value="F:sarcosine oxidase activity"/>
    <property type="evidence" value="ECO:0007669"/>
    <property type="project" value="TreeGrafter"/>
</dbReference>
<evidence type="ECO:0000256" key="5">
    <source>
        <dbReference type="ARBA" id="ARBA00023002"/>
    </source>
</evidence>
<dbReference type="Proteomes" id="UP000799302">
    <property type="component" value="Unassembled WGS sequence"/>
</dbReference>
<evidence type="ECO:0000313" key="9">
    <source>
        <dbReference type="Proteomes" id="UP000799302"/>
    </source>
</evidence>
<keyword evidence="6" id="KW-0472">Membrane</keyword>
<keyword evidence="5" id="KW-0560">Oxidoreductase</keyword>
<dbReference type="Pfam" id="PF01266">
    <property type="entry name" value="DAO"/>
    <property type="match status" value="1"/>
</dbReference>
<feature type="domain" description="FAD dependent oxidoreductase" evidence="7">
    <location>
        <begin position="8"/>
        <end position="386"/>
    </location>
</feature>
<protein>
    <submittedName>
        <fullName evidence="8">Sarcosine oxidase</fullName>
    </submittedName>
</protein>
<dbReference type="PANTHER" id="PTHR10961">
    <property type="entry name" value="PEROXISOMAL SARCOSINE OXIDASE"/>
    <property type="match status" value="1"/>
</dbReference>
<keyword evidence="6" id="KW-0812">Transmembrane</keyword>
<dbReference type="AlphaFoldDB" id="A0A6A6U9D8"/>
<proteinExistence type="inferred from homology"/>
<dbReference type="SUPFAM" id="SSF51905">
    <property type="entry name" value="FAD/NAD(P)-binding domain"/>
    <property type="match status" value="1"/>
</dbReference>
<dbReference type="Gene3D" id="3.50.50.60">
    <property type="entry name" value="FAD/NAD(P)-binding domain"/>
    <property type="match status" value="1"/>
</dbReference>
<evidence type="ECO:0000259" key="7">
    <source>
        <dbReference type="Pfam" id="PF01266"/>
    </source>
</evidence>